<feature type="compositionally biased region" description="Polar residues" evidence="1">
    <location>
        <begin position="443"/>
        <end position="452"/>
    </location>
</feature>
<dbReference type="EMBL" id="KN835156">
    <property type="protein sequence ID" value="KIK46658.1"/>
    <property type="molecule type" value="Genomic_DNA"/>
</dbReference>
<evidence type="ECO:0000313" key="2">
    <source>
        <dbReference type="EMBL" id="KIK46658.1"/>
    </source>
</evidence>
<feature type="compositionally biased region" description="Low complexity" evidence="1">
    <location>
        <begin position="453"/>
        <end position="463"/>
    </location>
</feature>
<proteinExistence type="predicted"/>
<feature type="compositionally biased region" description="Polar residues" evidence="1">
    <location>
        <begin position="168"/>
        <end position="179"/>
    </location>
</feature>
<evidence type="ECO:0000313" key="3">
    <source>
        <dbReference type="Proteomes" id="UP000054485"/>
    </source>
</evidence>
<dbReference type="InParanoid" id="A0A0D0BUD4"/>
<feature type="region of interest" description="Disordered" evidence="1">
    <location>
        <begin position="168"/>
        <end position="199"/>
    </location>
</feature>
<gene>
    <name evidence="2" type="ORF">CY34DRAFT_9523</name>
</gene>
<dbReference type="Proteomes" id="UP000054485">
    <property type="component" value="Unassembled WGS sequence"/>
</dbReference>
<dbReference type="OrthoDB" id="3263403at2759"/>
<feature type="region of interest" description="Disordered" evidence="1">
    <location>
        <begin position="443"/>
        <end position="475"/>
    </location>
</feature>
<dbReference type="STRING" id="930992.A0A0D0BUD4"/>
<feature type="compositionally biased region" description="Basic and acidic residues" evidence="1">
    <location>
        <begin position="335"/>
        <end position="354"/>
    </location>
</feature>
<reference evidence="2 3" key="1">
    <citation type="submission" date="2014-04" db="EMBL/GenBank/DDBJ databases">
        <authorList>
            <consortium name="DOE Joint Genome Institute"/>
            <person name="Kuo A."/>
            <person name="Ruytinx J."/>
            <person name="Rineau F."/>
            <person name="Colpaert J."/>
            <person name="Kohler A."/>
            <person name="Nagy L.G."/>
            <person name="Floudas D."/>
            <person name="Copeland A."/>
            <person name="Barry K.W."/>
            <person name="Cichocki N."/>
            <person name="Veneault-Fourrey C."/>
            <person name="LaButti K."/>
            <person name="Lindquist E.A."/>
            <person name="Lipzen A."/>
            <person name="Lundell T."/>
            <person name="Morin E."/>
            <person name="Murat C."/>
            <person name="Sun H."/>
            <person name="Tunlid A."/>
            <person name="Henrissat B."/>
            <person name="Grigoriev I.V."/>
            <person name="Hibbett D.S."/>
            <person name="Martin F."/>
            <person name="Nordberg H.P."/>
            <person name="Cantor M.N."/>
            <person name="Hua S.X."/>
        </authorList>
    </citation>
    <scope>NUCLEOTIDE SEQUENCE [LARGE SCALE GENOMIC DNA]</scope>
    <source>
        <strain evidence="2 3">UH-Slu-Lm8-n1</strain>
    </source>
</reference>
<evidence type="ECO:0000256" key="1">
    <source>
        <dbReference type="SAM" id="MobiDB-lite"/>
    </source>
</evidence>
<reference evidence="3" key="2">
    <citation type="submission" date="2015-01" db="EMBL/GenBank/DDBJ databases">
        <title>Evolutionary Origins and Diversification of the Mycorrhizal Mutualists.</title>
        <authorList>
            <consortium name="DOE Joint Genome Institute"/>
            <consortium name="Mycorrhizal Genomics Consortium"/>
            <person name="Kohler A."/>
            <person name="Kuo A."/>
            <person name="Nagy L.G."/>
            <person name="Floudas D."/>
            <person name="Copeland A."/>
            <person name="Barry K.W."/>
            <person name="Cichocki N."/>
            <person name="Veneault-Fourrey C."/>
            <person name="LaButti K."/>
            <person name="Lindquist E.A."/>
            <person name="Lipzen A."/>
            <person name="Lundell T."/>
            <person name="Morin E."/>
            <person name="Murat C."/>
            <person name="Riley R."/>
            <person name="Ohm R."/>
            <person name="Sun H."/>
            <person name="Tunlid A."/>
            <person name="Henrissat B."/>
            <person name="Grigoriev I.V."/>
            <person name="Hibbett D.S."/>
            <person name="Martin F."/>
        </authorList>
    </citation>
    <scope>NUCLEOTIDE SEQUENCE [LARGE SCALE GENOMIC DNA]</scope>
    <source>
        <strain evidence="3">UH-Slu-Lm8-n1</strain>
    </source>
</reference>
<accession>A0A0D0BUD4</accession>
<dbReference type="HOGENOM" id="CLU_493557_0_0_1"/>
<sequence>MSPPDARVEAHPEGNANQDDRLRSKIVEILASTTNGCIEELGCHPAMIEKLQQTTQLAQSLQEENGKLYQDNCQLATSFSMLKERATYLLATPDTRLQQFSFMQERIRTLESERITLARQNQEILISANKGTSHQHLIEELERLRAYANRVSKDMQILQEKYTMATQRSPGVLSPSNSVPHIPQPRIPTPSDRRVSVEGAPRLQPSCLPQQQFQQEAQHSRQIRPHVQLPIPFHQLQHAHQAHTQRKVSGGVQNPYPPQRPLPLSQRYNFPPPASAPPILGARFPAEYARTQPRIHTSQTVSQDISAPLVPFTLHPKPHTATSRPTLCVDLTGEDERMTEQVRDGRAEKPDGLKRTISAVDSSIAQDTELSKRQRTAEPTQLPQDAIVNLNTEPAASPDTAVASKLTSPVSPSLPLPLAQETMNAASAGQVNVTKDEVVTAVTPSDTAVGSNPTSPSSVTPSPAQAKTSGPSSGDNLRPVEACVYMIYEQDAEVADGYFCGRCLDRFEMKMIPEQPDVLVNPKIEDLLMHCMQEHPTVWEDLRHKRDLEALAQPPPS</sequence>
<protein>
    <submittedName>
        <fullName evidence="2">Uncharacterized protein</fullName>
    </submittedName>
</protein>
<keyword evidence="3" id="KW-1185">Reference proteome</keyword>
<feature type="region of interest" description="Disordered" evidence="1">
    <location>
        <begin position="1"/>
        <end position="20"/>
    </location>
</feature>
<dbReference type="AlphaFoldDB" id="A0A0D0BUD4"/>
<feature type="region of interest" description="Disordered" evidence="1">
    <location>
        <begin position="335"/>
        <end position="385"/>
    </location>
</feature>
<organism evidence="2 3">
    <name type="scientific">Suillus luteus UH-Slu-Lm8-n1</name>
    <dbReference type="NCBI Taxonomy" id="930992"/>
    <lineage>
        <taxon>Eukaryota</taxon>
        <taxon>Fungi</taxon>
        <taxon>Dikarya</taxon>
        <taxon>Basidiomycota</taxon>
        <taxon>Agaricomycotina</taxon>
        <taxon>Agaricomycetes</taxon>
        <taxon>Agaricomycetidae</taxon>
        <taxon>Boletales</taxon>
        <taxon>Suillineae</taxon>
        <taxon>Suillaceae</taxon>
        <taxon>Suillus</taxon>
    </lineage>
</organism>
<feature type="compositionally biased region" description="Polar residues" evidence="1">
    <location>
        <begin position="359"/>
        <end position="368"/>
    </location>
</feature>
<name>A0A0D0BUD4_9AGAM</name>
<feature type="compositionally biased region" description="Polar residues" evidence="1">
    <location>
        <begin position="465"/>
        <end position="475"/>
    </location>
</feature>